<feature type="transmembrane region" description="Helical" evidence="7">
    <location>
        <begin position="139"/>
        <end position="155"/>
    </location>
</feature>
<proteinExistence type="inferred from homology"/>
<evidence type="ECO:0000256" key="3">
    <source>
        <dbReference type="ARBA" id="ARBA00022692"/>
    </source>
</evidence>
<dbReference type="SUPFAM" id="SSF144091">
    <property type="entry name" value="Rhomboid-like"/>
    <property type="match status" value="1"/>
</dbReference>
<comment type="caution">
    <text evidence="10">The sequence shown here is derived from an EMBL/GenBank/DDBJ whole genome shotgun (WGS) entry which is preliminary data.</text>
</comment>
<dbReference type="InterPro" id="IPR035952">
    <property type="entry name" value="Rhomboid-like_sf"/>
</dbReference>
<protein>
    <submittedName>
        <fullName evidence="10">Uncharacterized protein</fullName>
    </submittedName>
</protein>
<feature type="domain" description="DUF6576" evidence="9">
    <location>
        <begin position="269"/>
        <end position="302"/>
    </location>
</feature>
<dbReference type="InterPro" id="IPR022764">
    <property type="entry name" value="Peptidase_S54_rhomboid_dom"/>
</dbReference>
<evidence type="ECO:0000313" key="10">
    <source>
        <dbReference type="EMBL" id="KAA6345174.1"/>
    </source>
</evidence>
<organism evidence="10">
    <name type="scientific">termite gut metagenome</name>
    <dbReference type="NCBI Taxonomy" id="433724"/>
    <lineage>
        <taxon>unclassified sequences</taxon>
        <taxon>metagenomes</taxon>
        <taxon>organismal metagenomes</taxon>
    </lineage>
</organism>
<gene>
    <name evidence="10" type="ORF">EZS27_007248</name>
</gene>
<evidence type="ECO:0000256" key="2">
    <source>
        <dbReference type="ARBA" id="ARBA00009045"/>
    </source>
</evidence>
<dbReference type="PANTHER" id="PTHR43731">
    <property type="entry name" value="RHOMBOID PROTEASE"/>
    <property type="match status" value="1"/>
</dbReference>
<dbReference type="PANTHER" id="PTHR43731:SF14">
    <property type="entry name" value="PRESENILIN-ASSOCIATED RHOMBOID-LIKE PROTEIN, MITOCHONDRIAL"/>
    <property type="match status" value="1"/>
</dbReference>
<keyword evidence="4" id="KW-0378">Hydrolase</keyword>
<feature type="transmembrane region" description="Helical" evidence="7">
    <location>
        <begin position="21"/>
        <end position="42"/>
    </location>
</feature>
<evidence type="ECO:0000256" key="4">
    <source>
        <dbReference type="ARBA" id="ARBA00022801"/>
    </source>
</evidence>
<keyword evidence="6 7" id="KW-0472">Membrane</keyword>
<dbReference type="AlphaFoldDB" id="A0A5J4SG67"/>
<dbReference type="GO" id="GO:0016020">
    <property type="term" value="C:membrane"/>
    <property type="evidence" value="ECO:0007669"/>
    <property type="project" value="UniProtKB-SubCell"/>
</dbReference>
<comment type="subcellular location">
    <subcellularLocation>
        <location evidence="1">Membrane</location>
        <topology evidence="1">Multi-pass membrane protein</topology>
    </subcellularLocation>
</comment>
<dbReference type="InterPro" id="IPR050925">
    <property type="entry name" value="Rhomboid_protease_S54"/>
</dbReference>
<keyword evidence="5 7" id="KW-1133">Transmembrane helix</keyword>
<feature type="transmembrane region" description="Helical" evidence="7">
    <location>
        <begin position="175"/>
        <end position="198"/>
    </location>
</feature>
<dbReference type="InterPro" id="IPR046483">
    <property type="entry name" value="DUF6576"/>
</dbReference>
<evidence type="ECO:0000256" key="7">
    <source>
        <dbReference type="SAM" id="Phobius"/>
    </source>
</evidence>
<sequence length="302" mass="34608">MIGLINKLRNLFQRGNIFIRLIYINIAVFFVTALITTFFQLFNKTTVSVFSFLELPASFFRFAGRPWSLISYMFMHADFLHLLFNMLWLYGFGMLFLSFFSAKHLRGLYILGGIFGGLLYMLCYNVFPYFRLQVEHSSMVGASASVLAVVIAVAYREPDYSIRLLFLGNIRLKYIALVVVLSDLLFITSGNAGGHIAHLGGAFTGFGFVVGLNKGVDITSWMNKFLDVVLVLFNRTTWQHKRKPFMKMQQLHSEKTKKHKLAGNKKTYSHVMMDDILDKLKKSGYESLTTEEKKTLFDASRK</sequence>
<evidence type="ECO:0000259" key="9">
    <source>
        <dbReference type="Pfam" id="PF20216"/>
    </source>
</evidence>
<dbReference type="Pfam" id="PF20216">
    <property type="entry name" value="DUF6576"/>
    <property type="match status" value="1"/>
</dbReference>
<evidence type="ECO:0000256" key="5">
    <source>
        <dbReference type="ARBA" id="ARBA00022989"/>
    </source>
</evidence>
<evidence type="ECO:0000256" key="6">
    <source>
        <dbReference type="ARBA" id="ARBA00023136"/>
    </source>
</evidence>
<evidence type="ECO:0000256" key="1">
    <source>
        <dbReference type="ARBA" id="ARBA00004141"/>
    </source>
</evidence>
<feature type="transmembrane region" description="Helical" evidence="7">
    <location>
        <begin position="79"/>
        <end position="100"/>
    </location>
</feature>
<dbReference type="GO" id="GO:0004252">
    <property type="term" value="F:serine-type endopeptidase activity"/>
    <property type="evidence" value="ECO:0007669"/>
    <property type="project" value="InterPro"/>
</dbReference>
<dbReference type="Pfam" id="PF01694">
    <property type="entry name" value="Rhomboid"/>
    <property type="match status" value="1"/>
</dbReference>
<accession>A0A5J4SG67</accession>
<dbReference type="Gene3D" id="1.20.1540.10">
    <property type="entry name" value="Rhomboid-like"/>
    <property type="match status" value="1"/>
</dbReference>
<name>A0A5J4SG67_9ZZZZ</name>
<reference evidence="10" key="1">
    <citation type="submission" date="2019-03" db="EMBL/GenBank/DDBJ databases">
        <title>Single cell metagenomics reveals metabolic interactions within the superorganism composed of flagellate Streblomastix strix and complex community of Bacteroidetes bacteria on its surface.</title>
        <authorList>
            <person name="Treitli S.C."/>
            <person name="Kolisko M."/>
            <person name="Husnik F."/>
            <person name="Keeling P."/>
            <person name="Hampl V."/>
        </authorList>
    </citation>
    <scope>NUCLEOTIDE SEQUENCE</scope>
    <source>
        <strain evidence="10">STM</strain>
    </source>
</reference>
<comment type="similarity">
    <text evidence="2">Belongs to the peptidase S54 family.</text>
</comment>
<evidence type="ECO:0000259" key="8">
    <source>
        <dbReference type="Pfam" id="PF01694"/>
    </source>
</evidence>
<feature type="transmembrane region" description="Helical" evidence="7">
    <location>
        <begin position="107"/>
        <end position="127"/>
    </location>
</feature>
<dbReference type="EMBL" id="SNRY01000182">
    <property type="protein sequence ID" value="KAA6345174.1"/>
    <property type="molecule type" value="Genomic_DNA"/>
</dbReference>
<keyword evidence="3 7" id="KW-0812">Transmembrane</keyword>
<feature type="domain" description="Peptidase S54 rhomboid" evidence="8">
    <location>
        <begin position="64"/>
        <end position="209"/>
    </location>
</feature>